<dbReference type="InParanoid" id="A0A0C3J4Q7"/>
<dbReference type="EMBL" id="KN832478">
    <property type="protein sequence ID" value="KIN92691.1"/>
    <property type="molecule type" value="Genomic_DNA"/>
</dbReference>
<dbReference type="AlphaFoldDB" id="A0A0C3J4Q7"/>
<accession>A0A0C3J4Q7</accession>
<dbReference type="OrthoDB" id="3247018at2759"/>
<dbReference type="Proteomes" id="UP000054217">
    <property type="component" value="Unassembled WGS sequence"/>
</dbReference>
<dbReference type="HOGENOM" id="CLU_1807005_0_0_1"/>
<gene>
    <name evidence="1" type="ORF">M404DRAFT_36829</name>
</gene>
<sequence length="143" mass="15960">MPIESLWHWFSKTHGINLKLLLQSGLWDGIYHANNDFHKQLFYWLWLQILQDQLHKYVNGVLMGLALFADAGSSSILSQTAMTAVEIARQAWMQAASAHSKKSTQGDVCDLNTTAGLNYAKNGSNQPGSDRIKIAVEVHIKGH</sequence>
<evidence type="ECO:0000313" key="2">
    <source>
        <dbReference type="Proteomes" id="UP000054217"/>
    </source>
</evidence>
<reference evidence="2" key="2">
    <citation type="submission" date="2015-01" db="EMBL/GenBank/DDBJ databases">
        <title>Evolutionary Origins and Diversification of the Mycorrhizal Mutualists.</title>
        <authorList>
            <consortium name="DOE Joint Genome Institute"/>
            <consortium name="Mycorrhizal Genomics Consortium"/>
            <person name="Kohler A."/>
            <person name="Kuo A."/>
            <person name="Nagy L.G."/>
            <person name="Floudas D."/>
            <person name="Copeland A."/>
            <person name="Barry K.W."/>
            <person name="Cichocki N."/>
            <person name="Veneault-Fourrey C."/>
            <person name="LaButti K."/>
            <person name="Lindquist E.A."/>
            <person name="Lipzen A."/>
            <person name="Lundell T."/>
            <person name="Morin E."/>
            <person name="Murat C."/>
            <person name="Riley R."/>
            <person name="Ohm R."/>
            <person name="Sun H."/>
            <person name="Tunlid A."/>
            <person name="Henrissat B."/>
            <person name="Grigoriev I.V."/>
            <person name="Hibbett D.S."/>
            <person name="Martin F."/>
        </authorList>
    </citation>
    <scope>NUCLEOTIDE SEQUENCE [LARGE SCALE GENOMIC DNA]</scope>
    <source>
        <strain evidence="2">Marx 270</strain>
    </source>
</reference>
<protein>
    <submittedName>
        <fullName evidence="1">Uncharacterized protein</fullName>
    </submittedName>
</protein>
<name>A0A0C3J4Q7_PISTI</name>
<reference evidence="1 2" key="1">
    <citation type="submission" date="2014-04" db="EMBL/GenBank/DDBJ databases">
        <authorList>
            <consortium name="DOE Joint Genome Institute"/>
            <person name="Kuo A."/>
            <person name="Kohler A."/>
            <person name="Costa M.D."/>
            <person name="Nagy L.G."/>
            <person name="Floudas D."/>
            <person name="Copeland A."/>
            <person name="Barry K.W."/>
            <person name="Cichocki N."/>
            <person name="Veneault-Fourrey C."/>
            <person name="LaButti K."/>
            <person name="Lindquist E.A."/>
            <person name="Lipzen A."/>
            <person name="Lundell T."/>
            <person name="Morin E."/>
            <person name="Murat C."/>
            <person name="Sun H."/>
            <person name="Tunlid A."/>
            <person name="Henrissat B."/>
            <person name="Grigoriev I.V."/>
            <person name="Hibbett D.S."/>
            <person name="Martin F."/>
            <person name="Nordberg H.P."/>
            <person name="Cantor M.N."/>
            <person name="Hua S.X."/>
        </authorList>
    </citation>
    <scope>NUCLEOTIDE SEQUENCE [LARGE SCALE GENOMIC DNA]</scope>
    <source>
        <strain evidence="1 2">Marx 270</strain>
    </source>
</reference>
<organism evidence="1 2">
    <name type="scientific">Pisolithus tinctorius Marx 270</name>
    <dbReference type="NCBI Taxonomy" id="870435"/>
    <lineage>
        <taxon>Eukaryota</taxon>
        <taxon>Fungi</taxon>
        <taxon>Dikarya</taxon>
        <taxon>Basidiomycota</taxon>
        <taxon>Agaricomycotina</taxon>
        <taxon>Agaricomycetes</taxon>
        <taxon>Agaricomycetidae</taxon>
        <taxon>Boletales</taxon>
        <taxon>Sclerodermatineae</taxon>
        <taxon>Pisolithaceae</taxon>
        <taxon>Pisolithus</taxon>
    </lineage>
</organism>
<evidence type="ECO:0000313" key="1">
    <source>
        <dbReference type="EMBL" id="KIN92691.1"/>
    </source>
</evidence>
<proteinExistence type="predicted"/>
<keyword evidence="2" id="KW-1185">Reference proteome</keyword>